<keyword evidence="1" id="KW-0472">Membrane</keyword>
<dbReference type="Proteomes" id="UP000058925">
    <property type="component" value="Chromosome"/>
</dbReference>
<dbReference type="GeneID" id="60421237"/>
<sequence>MKKPNKINNWKTTIAMFGITAVLIVTIISAYSSILTQAINQAQAQTLNATEQKTYVTDINVHFKTACISVILFTYCW</sequence>
<protein>
    <submittedName>
        <fullName evidence="2">Uncharacterized protein</fullName>
    </submittedName>
</protein>
<evidence type="ECO:0000313" key="2">
    <source>
        <dbReference type="EMBL" id="ALI35345.1"/>
    </source>
</evidence>
<dbReference type="OrthoDB" id="373301at2157"/>
<gene>
    <name evidence="2" type="ORF">NMY3_01140</name>
</gene>
<dbReference type="AlphaFoldDB" id="A0A654LVW3"/>
<organism evidence="2 3">
    <name type="scientific">Candidatus Nitrosocosmicus oleophilus</name>
    <dbReference type="NCBI Taxonomy" id="1353260"/>
    <lineage>
        <taxon>Archaea</taxon>
        <taxon>Nitrososphaerota</taxon>
        <taxon>Nitrososphaeria</taxon>
        <taxon>Nitrososphaerales</taxon>
        <taxon>Nitrososphaeraceae</taxon>
        <taxon>Candidatus Nitrosocosmicus</taxon>
    </lineage>
</organism>
<reference evidence="3" key="1">
    <citation type="submission" date="2015-10" db="EMBL/GenBank/DDBJ databases">
        <title>Niche specialization of a soil ammonia-oxidizing archaeon, Candidatus Nitrosocosmicus oleophilus.</title>
        <authorList>
            <person name="Jung M.-Y."/>
            <person name="Rhee S.-K."/>
        </authorList>
    </citation>
    <scope>NUCLEOTIDE SEQUENCE [LARGE SCALE GENOMIC DNA]</scope>
    <source>
        <strain evidence="3">MY3</strain>
    </source>
</reference>
<feature type="transmembrane region" description="Helical" evidence="1">
    <location>
        <begin position="12"/>
        <end position="31"/>
    </location>
</feature>
<keyword evidence="1" id="KW-0812">Transmembrane</keyword>
<evidence type="ECO:0000256" key="1">
    <source>
        <dbReference type="SAM" id="Phobius"/>
    </source>
</evidence>
<proteinExistence type="predicted"/>
<dbReference type="EMBL" id="CP012850">
    <property type="protein sequence ID" value="ALI35345.1"/>
    <property type="molecule type" value="Genomic_DNA"/>
</dbReference>
<name>A0A654LVW3_9ARCH</name>
<accession>A0A654LVW3</accession>
<evidence type="ECO:0000313" key="3">
    <source>
        <dbReference type="Proteomes" id="UP000058925"/>
    </source>
</evidence>
<dbReference type="KEGG" id="taa:NMY3_01140"/>
<keyword evidence="1" id="KW-1133">Transmembrane helix</keyword>
<dbReference type="RefSeq" id="WP_196817834.1">
    <property type="nucleotide sequence ID" value="NZ_CP012850.1"/>
</dbReference>
<keyword evidence="3" id="KW-1185">Reference proteome</keyword>